<dbReference type="SUPFAM" id="SSF56112">
    <property type="entry name" value="Protein kinase-like (PK-like)"/>
    <property type="match status" value="1"/>
</dbReference>
<dbReference type="Gene3D" id="3.30.200.20">
    <property type="entry name" value="Phosphorylase Kinase, domain 1"/>
    <property type="match status" value="1"/>
</dbReference>
<dbReference type="InterPro" id="IPR011009">
    <property type="entry name" value="Kinase-like_dom_sf"/>
</dbReference>
<protein>
    <recommendedName>
        <fullName evidence="3">Aminoglycoside phosphotransferase domain-containing protein</fullName>
    </recommendedName>
</protein>
<proteinExistence type="predicted"/>
<gene>
    <name evidence="1" type="ORF">KDK95_27590</name>
</gene>
<evidence type="ECO:0000313" key="2">
    <source>
        <dbReference type="Proteomes" id="UP000676325"/>
    </source>
</evidence>
<accession>A0A941ILK2</accession>
<dbReference type="Proteomes" id="UP000676325">
    <property type="component" value="Unassembled WGS sequence"/>
</dbReference>
<dbReference type="EMBL" id="JAGSOH010000114">
    <property type="protein sequence ID" value="MBR7830097.1"/>
    <property type="molecule type" value="Genomic_DNA"/>
</dbReference>
<name>A0A941ILK2_9ACTN</name>
<evidence type="ECO:0000313" key="1">
    <source>
        <dbReference type="EMBL" id="MBR7830097.1"/>
    </source>
</evidence>
<keyword evidence="2" id="KW-1185">Reference proteome</keyword>
<comment type="caution">
    <text evidence="1">The sequence shown here is derived from an EMBL/GenBank/DDBJ whole genome shotgun (WGS) entry which is preliminary data.</text>
</comment>
<organism evidence="1 2">
    <name type="scientific">Actinospica acidithermotolerans</name>
    <dbReference type="NCBI Taxonomy" id="2828514"/>
    <lineage>
        <taxon>Bacteria</taxon>
        <taxon>Bacillati</taxon>
        <taxon>Actinomycetota</taxon>
        <taxon>Actinomycetes</taxon>
        <taxon>Catenulisporales</taxon>
        <taxon>Actinospicaceae</taxon>
        <taxon>Actinospica</taxon>
    </lineage>
</organism>
<sequence>MDTILRVAGELIGTALSDPVDLGGSARSRVLRCRTESGGSVVVKAYAEGPAARRGFAAEAAGLSLRLAGPRLLATHSDTPLLVMEDLGAAPSLADVLLGGDPRAAADGLLIWARTLGKLAAESVRRRESLTRLWTQHGGDTMSWQTRRWVDVGATALRDALTAAGIPAPDGLAGELAGLGQDLHDAYPAFTPGDTCLDNNLLTVEGLRLIDFEGACFAPVFLTAAYCRMPFPSCWCVFRLPAGLATEIEQAFREQVTEAYPALADDAVWEKGVARAVAAWTLEVTEWLLPLTAQDEPLHSTRPAPTPRQVLRHRWEAAAAIAEFPALARSMRLLLNNVAATWDASPLPEYPAFRPLRPHT</sequence>
<reference evidence="1" key="1">
    <citation type="submission" date="2021-04" db="EMBL/GenBank/DDBJ databases">
        <title>Genome based classification of Actinospica acidithermotolerans sp. nov., an actinobacterium isolated from an Indonesian hot spring.</title>
        <authorList>
            <person name="Kusuma A.B."/>
            <person name="Putra K.E."/>
            <person name="Nafisah S."/>
            <person name="Loh J."/>
            <person name="Nouioui I."/>
            <person name="Goodfellow M."/>
        </authorList>
    </citation>
    <scope>NUCLEOTIDE SEQUENCE</scope>
    <source>
        <strain evidence="1">MGRD01-02</strain>
    </source>
</reference>
<evidence type="ECO:0008006" key="3">
    <source>
        <dbReference type="Google" id="ProtNLM"/>
    </source>
</evidence>
<dbReference type="RefSeq" id="WP_212521227.1">
    <property type="nucleotide sequence ID" value="NZ_JAGSOH010000114.1"/>
</dbReference>
<dbReference type="AlphaFoldDB" id="A0A941ILK2"/>